<evidence type="ECO:0000256" key="1">
    <source>
        <dbReference type="SAM" id="MobiDB-lite"/>
    </source>
</evidence>
<comment type="caution">
    <text evidence="2">The sequence shown here is derived from an EMBL/GenBank/DDBJ whole genome shotgun (WGS) entry which is preliminary data.</text>
</comment>
<feature type="region of interest" description="Disordered" evidence="1">
    <location>
        <begin position="361"/>
        <end position="384"/>
    </location>
</feature>
<organism evidence="2 3">
    <name type="scientific">Mycena belliarum</name>
    <dbReference type="NCBI Taxonomy" id="1033014"/>
    <lineage>
        <taxon>Eukaryota</taxon>
        <taxon>Fungi</taxon>
        <taxon>Dikarya</taxon>
        <taxon>Basidiomycota</taxon>
        <taxon>Agaricomycotina</taxon>
        <taxon>Agaricomycetes</taxon>
        <taxon>Agaricomycetidae</taxon>
        <taxon>Agaricales</taxon>
        <taxon>Marasmiineae</taxon>
        <taxon>Mycenaceae</taxon>
        <taxon>Mycena</taxon>
    </lineage>
</organism>
<accession>A0AAD6XUB0</accession>
<evidence type="ECO:0000313" key="2">
    <source>
        <dbReference type="EMBL" id="KAJ7095948.1"/>
    </source>
</evidence>
<feature type="compositionally biased region" description="Low complexity" evidence="1">
    <location>
        <begin position="367"/>
        <end position="376"/>
    </location>
</feature>
<dbReference type="AlphaFoldDB" id="A0AAD6XUB0"/>
<proteinExistence type="predicted"/>
<dbReference type="InterPro" id="IPR011009">
    <property type="entry name" value="Kinase-like_dom_sf"/>
</dbReference>
<keyword evidence="3" id="KW-1185">Reference proteome</keyword>
<reference evidence="2" key="1">
    <citation type="submission" date="2023-03" db="EMBL/GenBank/DDBJ databases">
        <title>Massive genome expansion in bonnet fungi (Mycena s.s.) driven by repeated elements and novel gene families across ecological guilds.</title>
        <authorList>
            <consortium name="Lawrence Berkeley National Laboratory"/>
            <person name="Harder C.B."/>
            <person name="Miyauchi S."/>
            <person name="Viragh M."/>
            <person name="Kuo A."/>
            <person name="Thoen E."/>
            <person name="Andreopoulos B."/>
            <person name="Lu D."/>
            <person name="Skrede I."/>
            <person name="Drula E."/>
            <person name="Henrissat B."/>
            <person name="Morin E."/>
            <person name="Kohler A."/>
            <person name="Barry K."/>
            <person name="LaButti K."/>
            <person name="Morin E."/>
            <person name="Salamov A."/>
            <person name="Lipzen A."/>
            <person name="Mereny Z."/>
            <person name="Hegedus B."/>
            <person name="Baldrian P."/>
            <person name="Stursova M."/>
            <person name="Weitz H."/>
            <person name="Taylor A."/>
            <person name="Grigoriev I.V."/>
            <person name="Nagy L.G."/>
            <person name="Martin F."/>
            <person name="Kauserud H."/>
        </authorList>
    </citation>
    <scope>NUCLEOTIDE SEQUENCE</scope>
    <source>
        <strain evidence="2">CBHHK173m</strain>
    </source>
</reference>
<gene>
    <name evidence="2" type="ORF">B0H15DRAFT_81900</name>
</gene>
<dbReference type="EMBL" id="JARJCN010000012">
    <property type="protein sequence ID" value="KAJ7095948.1"/>
    <property type="molecule type" value="Genomic_DNA"/>
</dbReference>
<sequence>MSRAPDSLNAVIDAMSLDLLFPNHDGSRATRPITERERALQPPLKTVVTEDAWLESLVSNLRETCGERVLSSKTIGRIELLQACEPIAVISNWTTEQNQFEAFQNILRTAVVVVQDLLSLPPDSIESSRAGSYIACIPDLHVQDRLKNLLLTVEMKTPDVLNASDWAYLADKGGENGPWSQGHFPDDVRQHLESMIVQIWCQSIYQSSDNTTGQAVTPRHCVLSNYNQSMFGVRGTGGNSITGDESTLFLTGPLDPKDTFIALIAILLSHVPVTQHSALFKLQNYIGFSGKKTCPATPAPAHRLEEELYNSRADELYLDPGINLTYSFNIRKPSGDPFMFTNQPKLLLRASHHPASIDPFSAPPLSPASARSKSLLGSPNSSDTSKSHLTIIGHLGKGAVGDVYLAQCGQHLVAWKEVDDEFHHSAMNEIGLYEGPLAPLQGTAVPFFYGGYRKISDHQTILLMEYVGQRLPEQRWGDVAPAVRCV</sequence>
<dbReference type="SUPFAM" id="SSF56112">
    <property type="entry name" value="Protein kinase-like (PK-like)"/>
    <property type="match status" value="1"/>
</dbReference>
<protein>
    <submittedName>
        <fullName evidence="2">Uncharacterized protein</fullName>
    </submittedName>
</protein>
<evidence type="ECO:0000313" key="3">
    <source>
        <dbReference type="Proteomes" id="UP001222325"/>
    </source>
</evidence>
<dbReference type="Proteomes" id="UP001222325">
    <property type="component" value="Unassembled WGS sequence"/>
</dbReference>
<name>A0AAD6XUB0_9AGAR</name>